<keyword evidence="1" id="KW-0472">Membrane</keyword>
<keyword evidence="3" id="KW-1185">Reference proteome</keyword>
<feature type="transmembrane region" description="Helical" evidence="1">
    <location>
        <begin position="63"/>
        <end position="85"/>
    </location>
</feature>
<comment type="caution">
    <text evidence="2">The sequence shown here is derived from an EMBL/GenBank/DDBJ whole genome shotgun (WGS) entry which is preliminary data.</text>
</comment>
<reference evidence="2 3" key="1">
    <citation type="submission" date="2018-11" db="EMBL/GenBank/DDBJ databases">
        <title>Taxonoimc description of Halomarina strain SPP-AMP-1.</title>
        <authorList>
            <person name="Pal Y."/>
            <person name="Srinivasana K."/>
            <person name="Verma A."/>
            <person name="Kumar P."/>
        </authorList>
    </citation>
    <scope>NUCLEOTIDE SEQUENCE [LARGE SCALE GENOMIC DNA]</scope>
    <source>
        <strain evidence="2 3">SPP-AMP-1</strain>
    </source>
</reference>
<protein>
    <submittedName>
        <fullName evidence="2">Uncharacterized protein</fullName>
    </submittedName>
</protein>
<sequence>MDASFLLVKLITFFLSLVVAYLAYHGYRRSGQKPMLYVSGGFVFIGAGAVCEGLIYHTFGTTITSAAFVQAVIVSSGMMLVLLSLTKQ</sequence>
<evidence type="ECO:0000256" key="1">
    <source>
        <dbReference type="SAM" id="Phobius"/>
    </source>
</evidence>
<dbReference type="OrthoDB" id="221164at2157"/>
<keyword evidence="1" id="KW-1133">Transmembrane helix</keyword>
<accession>A0A3P3R7L2</accession>
<dbReference type="InterPro" id="IPR055943">
    <property type="entry name" value="DUF7521"/>
</dbReference>
<feature type="transmembrane region" description="Helical" evidence="1">
    <location>
        <begin position="6"/>
        <end position="24"/>
    </location>
</feature>
<dbReference type="AlphaFoldDB" id="A0A3P3R7L2"/>
<evidence type="ECO:0000313" key="3">
    <source>
        <dbReference type="Proteomes" id="UP000282322"/>
    </source>
</evidence>
<dbReference type="EMBL" id="RRCH01000028">
    <property type="protein sequence ID" value="RRJ29426.1"/>
    <property type="molecule type" value="Genomic_DNA"/>
</dbReference>
<name>A0A3P3R7L2_9EURY</name>
<dbReference type="RefSeq" id="WP_124955416.1">
    <property type="nucleotide sequence ID" value="NZ_RRCH01000028.1"/>
</dbReference>
<proteinExistence type="predicted"/>
<organism evidence="2 3">
    <name type="scientific">Halocatena pleomorpha</name>
    <dbReference type="NCBI Taxonomy" id="1785090"/>
    <lineage>
        <taxon>Archaea</taxon>
        <taxon>Methanobacteriati</taxon>
        <taxon>Methanobacteriota</taxon>
        <taxon>Stenosarchaea group</taxon>
        <taxon>Halobacteria</taxon>
        <taxon>Halobacteriales</taxon>
        <taxon>Natronomonadaceae</taxon>
        <taxon>Halocatena</taxon>
    </lineage>
</organism>
<dbReference type="Pfam" id="PF24365">
    <property type="entry name" value="DUF7521"/>
    <property type="match status" value="1"/>
</dbReference>
<gene>
    <name evidence="2" type="ORF">EIK79_12340</name>
</gene>
<dbReference type="Proteomes" id="UP000282322">
    <property type="component" value="Unassembled WGS sequence"/>
</dbReference>
<keyword evidence="1" id="KW-0812">Transmembrane</keyword>
<feature type="transmembrane region" description="Helical" evidence="1">
    <location>
        <begin position="36"/>
        <end position="57"/>
    </location>
</feature>
<evidence type="ECO:0000313" key="2">
    <source>
        <dbReference type="EMBL" id="RRJ29426.1"/>
    </source>
</evidence>